<name>A0A8B7PLC9_HYAAZ</name>
<dbReference type="Proteomes" id="UP000694843">
    <property type="component" value="Unplaced"/>
</dbReference>
<dbReference type="AlphaFoldDB" id="A0A8B7PLC9"/>
<feature type="region of interest" description="Disordered" evidence="1">
    <location>
        <begin position="52"/>
        <end position="113"/>
    </location>
</feature>
<evidence type="ECO:0000256" key="1">
    <source>
        <dbReference type="SAM" id="MobiDB-lite"/>
    </source>
</evidence>
<gene>
    <name evidence="3" type="primary">LOC108681672</name>
</gene>
<sequence length="298" mass="32842">MSSRLFTIAAFIIVGFFYLQVRAYPPKPLGFQRRNLFLEQIASNSQEPLTYVDPLGGQLPLGGRTSPSDLEVSPGSPSSISKQADLLLSFEGNNPGHESNNGGNNPGHDGPKEISLMNNYFHMGDLGLVPLDQLAVESGSHVVGDEALVDKGDIGTDLGLSPETRFRPYQKSIFYDRPGIHSVNHRNHKRGPYEPHFSLDIEYFSMDKDLSTDREDKAQSRQKDIVCPGDLLPCRCRLRGDEVHIMCEGADATELQRALLRLMGSTLLITELHLVANSLGSLPPRLFGSLQASVRFLV</sequence>
<dbReference type="RefSeq" id="XP_018026212.1">
    <property type="nucleotide sequence ID" value="XM_018170723.2"/>
</dbReference>
<protein>
    <submittedName>
        <fullName evidence="3">Uncharacterized protein LOC108681672</fullName>
    </submittedName>
</protein>
<keyword evidence="2" id="KW-1185">Reference proteome</keyword>
<evidence type="ECO:0000313" key="2">
    <source>
        <dbReference type="Proteomes" id="UP000694843"/>
    </source>
</evidence>
<evidence type="ECO:0000313" key="3">
    <source>
        <dbReference type="RefSeq" id="XP_018026212.1"/>
    </source>
</evidence>
<proteinExistence type="predicted"/>
<dbReference type="GeneID" id="108681672"/>
<dbReference type="KEGG" id="hazt:108681672"/>
<organism evidence="2 3">
    <name type="scientific">Hyalella azteca</name>
    <name type="common">Amphipod</name>
    <dbReference type="NCBI Taxonomy" id="294128"/>
    <lineage>
        <taxon>Eukaryota</taxon>
        <taxon>Metazoa</taxon>
        <taxon>Ecdysozoa</taxon>
        <taxon>Arthropoda</taxon>
        <taxon>Crustacea</taxon>
        <taxon>Multicrustacea</taxon>
        <taxon>Malacostraca</taxon>
        <taxon>Eumalacostraca</taxon>
        <taxon>Peracarida</taxon>
        <taxon>Amphipoda</taxon>
        <taxon>Senticaudata</taxon>
        <taxon>Talitrida</taxon>
        <taxon>Talitroidea</taxon>
        <taxon>Hyalellidae</taxon>
        <taxon>Hyalella</taxon>
    </lineage>
</organism>
<accession>A0A8B7PLC9</accession>
<reference evidence="3" key="1">
    <citation type="submission" date="2025-08" db="UniProtKB">
        <authorList>
            <consortium name="RefSeq"/>
        </authorList>
    </citation>
    <scope>IDENTIFICATION</scope>
    <source>
        <tissue evidence="3">Whole organism</tissue>
    </source>
</reference>